<evidence type="ECO:0000313" key="6">
    <source>
        <dbReference type="Proteomes" id="UP001200642"/>
    </source>
</evidence>
<evidence type="ECO:0000313" key="5">
    <source>
        <dbReference type="EMBL" id="MCG2462357.1"/>
    </source>
</evidence>
<dbReference type="Gene3D" id="1.10.10.60">
    <property type="entry name" value="Homeodomain-like"/>
    <property type="match status" value="2"/>
</dbReference>
<dbReference type="SUPFAM" id="SSF46689">
    <property type="entry name" value="Homeodomain-like"/>
    <property type="match status" value="2"/>
</dbReference>
<dbReference type="PROSITE" id="PS01124">
    <property type="entry name" value="HTH_ARAC_FAMILY_2"/>
    <property type="match status" value="1"/>
</dbReference>
<keyword evidence="2" id="KW-0238">DNA-binding</keyword>
<organism evidence="5 6">
    <name type="scientific">Cerina litoralis</name>
    <dbReference type="NCBI Taxonomy" id="2874477"/>
    <lineage>
        <taxon>Bacteria</taxon>
        <taxon>Pseudomonadati</taxon>
        <taxon>Bacteroidota</taxon>
        <taxon>Flavobacteriia</taxon>
        <taxon>Flavobacteriales</taxon>
        <taxon>Flavobacteriaceae</taxon>
        <taxon>Cerina</taxon>
    </lineage>
</organism>
<dbReference type="Proteomes" id="UP001200642">
    <property type="component" value="Unassembled WGS sequence"/>
</dbReference>
<gene>
    <name evidence="5" type="ORF">K8352_16470</name>
</gene>
<dbReference type="Gene3D" id="2.60.120.10">
    <property type="entry name" value="Jelly Rolls"/>
    <property type="match status" value="1"/>
</dbReference>
<sequence length="302" mass="35357">MNPIDMSFNILHVKLPYFVVPWHFHPEVEIMYVIKGEGTRFVGDNIENFSAGDFVIVGSNTPHVWRNNEKHYKNKDLNAECLVLFFKEETFGEYFLSIPEMSNIKRMLVDAKRGIKFSDKNSSKLKELMIRASKEKGINRMLIILGLLQEMTNYQNSDLLCSIGYNPDIKYEDYDRLNKCIEYIMVNFEKKIKLKEVADVVCMTPNSFCRYFKKRTAKTFSRFLTELRIGKACQLLIDTDEKIIEIAFESGFNSLSNFNDQFLKVKKIGPREYRSRNHINDNLNQIDESYVHLAAPEKKSYT</sequence>
<dbReference type="Pfam" id="PF12833">
    <property type="entry name" value="HTH_18"/>
    <property type="match status" value="1"/>
</dbReference>
<dbReference type="Pfam" id="PF07883">
    <property type="entry name" value="Cupin_2"/>
    <property type="match status" value="1"/>
</dbReference>
<dbReference type="PANTHER" id="PTHR43280:SF27">
    <property type="entry name" value="TRANSCRIPTIONAL REGULATOR MTLR"/>
    <property type="match status" value="1"/>
</dbReference>
<reference evidence="5" key="1">
    <citation type="submission" date="2023-02" db="EMBL/GenBank/DDBJ databases">
        <title>Genome of Flavobacteriaceae gen. nov. sp. strain F89.</title>
        <authorList>
            <person name="Wang Y."/>
        </authorList>
    </citation>
    <scope>NUCLEOTIDE SEQUENCE</scope>
    <source>
        <strain evidence="5">F89</strain>
    </source>
</reference>
<accession>A0AAE3EWH2</accession>
<protein>
    <submittedName>
        <fullName evidence="5">AraC family transcriptional regulator</fullName>
    </submittedName>
</protein>
<dbReference type="AlphaFoldDB" id="A0AAE3EWH2"/>
<dbReference type="GO" id="GO:0043565">
    <property type="term" value="F:sequence-specific DNA binding"/>
    <property type="evidence" value="ECO:0007669"/>
    <property type="project" value="InterPro"/>
</dbReference>
<dbReference type="RefSeq" id="WP_317903497.1">
    <property type="nucleotide sequence ID" value="NZ_JAIRBC010000030.1"/>
</dbReference>
<feature type="domain" description="HTH araC/xylS-type" evidence="4">
    <location>
        <begin position="178"/>
        <end position="276"/>
    </location>
</feature>
<dbReference type="EMBL" id="JAIRBC010000030">
    <property type="protein sequence ID" value="MCG2462357.1"/>
    <property type="molecule type" value="Genomic_DNA"/>
</dbReference>
<proteinExistence type="predicted"/>
<dbReference type="PANTHER" id="PTHR43280">
    <property type="entry name" value="ARAC-FAMILY TRANSCRIPTIONAL REGULATOR"/>
    <property type="match status" value="1"/>
</dbReference>
<name>A0AAE3EWH2_9FLAO</name>
<dbReference type="SUPFAM" id="SSF51182">
    <property type="entry name" value="RmlC-like cupins"/>
    <property type="match status" value="1"/>
</dbReference>
<evidence type="ECO:0000256" key="1">
    <source>
        <dbReference type="ARBA" id="ARBA00023015"/>
    </source>
</evidence>
<dbReference type="GO" id="GO:0003700">
    <property type="term" value="F:DNA-binding transcription factor activity"/>
    <property type="evidence" value="ECO:0007669"/>
    <property type="project" value="InterPro"/>
</dbReference>
<dbReference type="InterPro" id="IPR013096">
    <property type="entry name" value="Cupin_2"/>
</dbReference>
<comment type="caution">
    <text evidence="5">The sequence shown here is derived from an EMBL/GenBank/DDBJ whole genome shotgun (WGS) entry which is preliminary data.</text>
</comment>
<dbReference type="InterPro" id="IPR014710">
    <property type="entry name" value="RmlC-like_jellyroll"/>
</dbReference>
<dbReference type="CDD" id="cd06976">
    <property type="entry name" value="cupin_MtlR-like_N"/>
    <property type="match status" value="1"/>
</dbReference>
<evidence type="ECO:0000256" key="2">
    <source>
        <dbReference type="ARBA" id="ARBA00023125"/>
    </source>
</evidence>
<dbReference type="SMART" id="SM00342">
    <property type="entry name" value="HTH_ARAC"/>
    <property type="match status" value="1"/>
</dbReference>
<keyword evidence="6" id="KW-1185">Reference proteome</keyword>
<dbReference type="InterPro" id="IPR011051">
    <property type="entry name" value="RmlC_Cupin_sf"/>
</dbReference>
<evidence type="ECO:0000259" key="4">
    <source>
        <dbReference type="PROSITE" id="PS01124"/>
    </source>
</evidence>
<dbReference type="InterPro" id="IPR009057">
    <property type="entry name" value="Homeodomain-like_sf"/>
</dbReference>
<evidence type="ECO:0000256" key="3">
    <source>
        <dbReference type="ARBA" id="ARBA00023163"/>
    </source>
</evidence>
<keyword evidence="3" id="KW-0804">Transcription</keyword>
<dbReference type="InterPro" id="IPR018060">
    <property type="entry name" value="HTH_AraC"/>
</dbReference>
<keyword evidence="1" id="KW-0805">Transcription regulation</keyword>